<comment type="caution">
    <text evidence="2">The sequence shown here is derived from an EMBL/GenBank/DDBJ whole genome shotgun (WGS) entry which is preliminary data.</text>
</comment>
<dbReference type="AlphaFoldDB" id="A0A327ZG34"/>
<dbReference type="RefSeq" id="WP_181557764.1">
    <property type="nucleotide sequence ID" value="NZ_JACHWI010000001.1"/>
</dbReference>
<gene>
    <name evidence="2" type="ORF">B0I29_104155</name>
</gene>
<organism evidence="2 3">
    <name type="scientific">Actinoplanes lutulentus</name>
    <dbReference type="NCBI Taxonomy" id="1287878"/>
    <lineage>
        <taxon>Bacteria</taxon>
        <taxon>Bacillati</taxon>
        <taxon>Actinomycetota</taxon>
        <taxon>Actinomycetes</taxon>
        <taxon>Micromonosporales</taxon>
        <taxon>Micromonosporaceae</taxon>
        <taxon>Actinoplanes</taxon>
    </lineage>
</organism>
<evidence type="ECO:0000256" key="1">
    <source>
        <dbReference type="SAM" id="MobiDB-lite"/>
    </source>
</evidence>
<name>A0A327ZG34_9ACTN</name>
<keyword evidence="3" id="KW-1185">Reference proteome</keyword>
<protein>
    <submittedName>
        <fullName evidence="2">Uncharacterized protein</fullName>
    </submittedName>
</protein>
<proteinExistence type="predicted"/>
<dbReference type="EMBL" id="QLMJ01000004">
    <property type="protein sequence ID" value="RAK39618.1"/>
    <property type="molecule type" value="Genomic_DNA"/>
</dbReference>
<evidence type="ECO:0000313" key="3">
    <source>
        <dbReference type="Proteomes" id="UP000249341"/>
    </source>
</evidence>
<dbReference type="Proteomes" id="UP000249341">
    <property type="component" value="Unassembled WGS sequence"/>
</dbReference>
<accession>A0A327ZG34</accession>
<sequence length="281" mass="27900">MAGSARDEAERLVATFLARAAAGGLSDSVSGLFGGAAGSHAMANGSAECCVCPLCRVIATLRDPSPETAERLASSAGDIVTGVTGLMRAFSTMAGERPKPAPAPRSPEQRPANPDGVWAAATHQAEPEPGPAETAGDDPWATATAESAREAAAAAKARAAAAEEAVARAVASAKAVRDRRAQEQAARAQAAPEREPAPFEDVFGASRTRTHDVWASAIAQAEAAAEAEAGAQAAAIAQEVAEAGAGGSGGHRSVDHDLGASAPEDRGSAGPGDGARPGDAV</sequence>
<feature type="region of interest" description="Disordered" evidence="1">
    <location>
        <begin position="171"/>
        <end position="199"/>
    </location>
</feature>
<feature type="region of interest" description="Disordered" evidence="1">
    <location>
        <begin position="94"/>
        <end position="149"/>
    </location>
</feature>
<evidence type="ECO:0000313" key="2">
    <source>
        <dbReference type="EMBL" id="RAK39618.1"/>
    </source>
</evidence>
<feature type="region of interest" description="Disordered" evidence="1">
    <location>
        <begin position="243"/>
        <end position="281"/>
    </location>
</feature>
<feature type="compositionally biased region" description="Basic and acidic residues" evidence="1">
    <location>
        <begin position="252"/>
        <end position="267"/>
    </location>
</feature>
<reference evidence="2 3" key="1">
    <citation type="submission" date="2018-06" db="EMBL/GenBank/DDBJ databases">
        <title>Genomic Encyclopedia of Type Strains, Phase III (KMG-III): the genomes of soil and plant-associated and newly described type strains.</title>
        <authorList>
            <person name="Whitman W."/>
        </authorList>
    </citation>
    <scope>NUCLEOTIDE SEQUENCE [LARGE SCALE GENOMIC DNA]</scope>
    <source>
        <strain evidence="2 3">CGMCC 4.7090</strain>
    </source>
</reference>